<accession>A0A0V0HVH6</accession>
<name>A0A0V0HVH6_SOLCH</name>
<dbReference type="EMBL" id="GEDG01014464">
    <property type="protein sequence ID" value="JAP24366.1"/>
    <property type="molecule type" value="Transcribed_RNA"/>
</dbReference>
<dbReference type="AlphaFoldDB" id="A0A0V0HVH6"/>
<protein>
    <submittedName>
        <fullName evidence="1">Putative ovule protein</fullName>
    </submittedName>
</protein>
<sequence length="85" mass="10156">MNPLESSELTIASNPNPPCLSQYICKCTSKTYVYTRIHKHRHVYKQGYQLLSTIINYNHVKQTILFDIRFEIIVFYQRPKVNMYI</sequence>
<reference evidence="1" key="1">
    <citation type="submission" date="2015-12" db="EMBL/GenBank/DDBJ databases">
        <title>Gene expression during late stages of embryo sac development: a critical building block for successful pollen-pistil interactions.</title>
        <authorList>
            <person name="Liu Y."/>
            <person name="Joly V."/>
            <person name="Sabar M."/>
            <person name="Matton D.P."/>
        </authorList>
    </citation>
    <scope>NUCLEOTIDE SEQUENCE</scope>
</reference>
<organism evidence="1">
    <name type="scientific">Solanum chacoense</name>
    <name type="common">Chaco potato</name>
    <dbReference type="NCBI Taxonomy" id="4108"/>
    <lineage>
        <taxon>Eukaryota</taxon>
        <taxon>Viridiplantae</taxon>
        <taxon>Streptophyta</taxon>
        <taxon>Embryophyta</taxon>
        <taxon>Tracheophyta</taxon>
        <taxon>Spermatophyta</taxon>
        <taxon>Magnoliopsida</taxon>
        <taxon>eudicotyledons</taxon>
        <taxon>Gunneridae</taxon>
        <taxon>Pentapetalae</taxon>
        <taxon>asterids</taxon>
        <taxon>lamiids</taxon>
        <taxon>Solanales</taxon>
        <taxon>Solanaceae</taxon>
        <taxon>Solanoideae</taxon>
        <taxon>Solaneae</taxon>
        <taxon>Solanum</taxon>
    </lineage>
</organism>
<proteinExistence type="predicted"/>
<evidence type="ECO:0000313" key="1">
    <source>
        <dbReference type="EMBL" id="JAP24366.1"/>
    </source>
</evidence>